<evidence type="ECO:0000313" key="1">
    <source>
        <dbReference type="EMBL" id="QJA62433.1"/>
    </source>
</evidence>
<accession>A0A6M3KAT2</accession>
<reference evidence="2" key="1">
    <citation type="submission" date="2020-03" db="EMBL/GenBank/DDBJ databases">
        <title>The deep terrestrial virosphere.</title>
        <authorList>
            <person name="Holmfeldt K."/>
            <person name="Nilsson E."/>
            <person name="Simone D."/>
            <person name="Lopez-Fernandez M."/>
            <person name="Wu X."/>
            <person name="de Brujin I."/>
            <person name="Lundin D."/>
            <person name="Andersson A."/>
            <person name="Bertilsson S."/>
            <person name="Dopson M."/>
        </authorList>
    </citation>
    <scope>NUCLEOTIDE SEQUENCE</scope>
    <source>
        <strain evidence="2">MM415A00956</strain>
        <strain evidence="1">MM415B00781</strain>
    </source>
</reference>
<proteinExistence type="predicted"/>
<dbReference type="AlphaFoldDB" id="A0A6M3KAT2"/>
<organism evidence="2">
    <name type="scientific">viral metagenome</name>
    <dbReference type="NCBI Taxonomy" id="1070528"/>
    <lineage>
        <taxon>unclassified sequences</taxon>
        <taxon>metagenomes</taxon>
        <taxon>organismal metagenomes</taxon>
    </lineage>
</organism>
<dbReference type="EMBL" id="MT142362">
    <property type="protein sequence ID" value="QJA78997.1"/>
    <property type="molecule type" value="Genomic_DNA"/>
</dbReference>
<dbReference type="EMBL" id="MT141471">
    <property type="protein sequence ID" value="QJA62433.1"/>
    <property type="molecule type" value="Genomic_DNA"/>
</dbReference>
<evidence type="ECO:0000313" key="2">
    <source>
        <dbReference type="EMBL" id="QJA78997.1"/>
    </source>
</evidence>
<gene>
    <name evidence="2" type="ORF">MM415A00956_0023</name>
    <name evidence="1" type="ORF">MM415B00781_0010</name>
</gene>
<sequence length="44" mass="5648">MENEEYQEFEAWWKAQWPMSAPHRISIEMYERWKEEEDKARKED</sequence>
<protein>
    <submittedName>
        <fullName evidence="2">Uncharacterized protein</fullName>
    </submittedName>
</protein>
<name>A0A6M3KAT2_9ZZZZ</name>